<evidence type="ECO:0000313" key="1">
    <source>
        <dbReference type="EMBL" id="CDY25323.1"/>
    </source>
</evidence>
<sequence>MLRERGCSEKEDEMEIGYPIHVLSHIGWDSSPSSAPSWIHEFKKSNNMLEATSSWPFQGKVFKMNNLYIFWYNFCVGLCQ</sequence>
<dbReference type="Gramene" id="CDY25323">
    <property type="protein sequence ID" value="CDY25323"/>
    <property type="gene ID" value="GSBRNA2T00029420001"/>
</dbReference>
<evidence type="ECO:0000313" key="2">
    <source>
        <dbReference type="Proteomes" id="UP000028999"/>
    </source>
</evidence>
<dbReference type="STRING" id="3708.A0A078GL33"/>
<name>A0A078GL33_BRANA</name>
<accession>A0A078GL33</accession>
<organism evidence="1 2">
    <name type="scientific">Brassica napus</name>
    <name type="common">Rape</name>
    <dbReference type="NCBI Taxonomy" id="3708"/>
    <lineage>
        <taxon>Eukaryota</taxon>
        <taxon>Viridiplantae</taxon>
        <taxon>Streptophyta</taxon>
        <taxon>Embryophyta</taxon>
        <taxon>Tracheophyta</taxon>
        <taxon>Spermatophyta</taxon>
        <taxon>Magnoliopsida</taxon>
        <taxon>eudicotyledons</taxon>
        <taxon>Gunneridae</taxon>
        <taxon>Pentapetalae</taxon>
        <taxon>rosids</taxon>
        <taxon>malvids</taxon>
        <taxon>Brassicales</taxon>
        <taxon>Brassicaceae</taxon>
        <taxon>Brassiceae</taxon>
        <taxon>Brassica</taxon>
    </lineage>
</organism>
<dbReference type="AlphaFoldDB" id="A0A078GL33"/>
<dbReference type="PaxDb" id="3708-A0A078GL33"/>
<gene>
    <name evidence="1" type="primary">BnaC01g29920D</name>
    <name evidence="1" type="ORF">GSBRNA2T00029420001</name>
</gene>
<protein>
    <submittedName>
        <fullName evidence="1">BnaC01g29920D protein</fullName>
    </submittedName>
</protein>
<dbReference type="Proteomes" id="UP000028999">
    <property type="component" value="Unassembled WGS sequence"/>
</dbReference>
<dbReference type="EMBL" id="LK032173">
    <property type="protein sequence ID" value="CDY25323.1"/>
    <property type="molecule type" value="Genomic_DNA"/>
</dbReference>
<dbReference type="PANTHER" id="PTHR46325:SF25">
    <property type="entry name" value="CRIB DOMAIN-CONTAINING PROTEIN RIC9"/>
    <property type="match status" value="1"/>
</dbReference>
<reference evidence="1 2" key="1">
    <citation type="journal article" date="2014" name="Science">
        <title>Plant genetics. Early allopolyploid evolution in the post-Neolithic Brassica napus oilseed genome.</title>
        <authorList>
            <person name="Chalhoub B."/>
            <person name="Denoeud F."/>
            <person name="Liu S."/>
            <person name="Parkin I.A."/>
            <person name="Tang H."/>
            <person name="Wang X."/>
            <person name="Chiquet J."/>
            <person name="Belcram H."/>
            <person name="Tong C."/>
            <person name="Samans B."/>
            <person name="Correa M."/>
            <person name="Da Silva C."/>
            <person name="Just J."/>
            <person name="Falentin C."/>
            <person name="Koh C.S."/>
            <person name="Le Clainche I."/>
            <person name="Bernard M."/>
            <person name="Bento P."/>
            <person name="Noel B."/>
            <person name="Labadie K."/>
            <person name="Alberti A."/>
            <person name="Charles M."/>
            <person name="Arnaud D."/>
            <person name="Guo H."/>
            <person name="Daviaud C."/>
            <person name="Alamery S."/>
            <person name="Jabbari K."/>
            <person name="Zhao M."/>
            <person name="Edger P.P."/>
            <person name="Chelaifa H."/>
            <person name="Tack D."/>
            <person name="Lassalle G."/>
            <person name="Mestiri I."/>
            <person name="Schnel N."/>
            <person name="Le Paslier M.C."/>
            <person name="Fan G."/>
            <person name="Renault V."/>
            <person name="Bayer P.E."/>
            <person name="Golicz A.A."/>
            <person name="Manoli S."/>
            <person name="Lee T.H."/>
            <person name="Thi V.H."/>
            <person name="Chalabi S."/>
            <person name="Hu Q."/>
            <person name="Fan C."/>
            <person name="Tollenaere R."/>
            <person name="Lu Y."/>
            <person name="Battail C."/>
            <person name="Shen J."/>
            <person name="Sidebottom C.H."/>
            <person name="Wang X."/>
            <person name="Canaguier A."/>
            <person name="Chauveau A."/>
            <person name="Berard A."/>
            <person name="Deniot G."/>
            <person name="Guan M."/>
            <person name="Liu Z."/>
            <person name="Sun F."/>
            <person name="Lim Y.P."/>
            <person name="Lyons E."/>
            <person name="Town C.D."/>
            <person name="Bancroft I."/>
            <person name="Wang X."/>
            <person name="Meng J."/>
            <person name="Ma J."/>
            <person name="Pires J.C."/>
            <person name="King G.J."/>
            <person name="Brunel D."/>
            <person name="Delourme R."/>
            <person name="Renard M."/>
            <person name="Aury J.M."/>
            <person name="Adams K.L."/>
            <person name="Batley J."/>
            <person name="Snowdon R.J."/>
            <person name="Tost J."/>
            <person name="Edwards D."/>
            <person name="Zhou Y."/>
            <person name="Hua W."/>
            <person name="Sharpe A.G."/>
            <person name="Paterson A.H."/>
            <person name="Guan C."/>
            <person name="Wincker P."/>
        </authorList>
    </citation>
    <scope>NUCLEOTIDE SEQUENCE [LARGE SCALE GENOMIC DNA]</scope>
    <source>
        <strain evidence="2">cv. Darmor-bzh</strain>
    </source>
</reference>
<proteinExistence type="predicted"/>
<dbReference type="OMA" id="HEFKKSN"/>
<dbReference type="PANTHER" id="PTHR46325">
    <property type="entry name" value="CRIB DOMAIN-CONTAINING PROTEIN RIC8"/>
    <property type="match status" value="1"/>
</dbReference>
<keyword evidence="2" id="KW-1185">Reference proteome</keyword>